<reference evidence="1 2" key="1">
    <citation type="journal article" date="2019" name="Emerg. Microbes Infect.">
        <title>Comprehensive subspecies identification of 175 nontuberculous mycobacteria species based on 7547 genomic profiles.</title>
        <authorList>
            <person name="Matsumoto Y."/>
            <person name="Kinjo T."/>
            <person name="Motooka D."/>
            <person name="Nabeya D."/>
            <person name="Jung N."/>
            <person name="Uechi K."/>
            <person name="Horii T."/>
            <person name="Iida T."/>
            <person name="Fujita J."/>
            <person name="Nakamura S."/>
        </authorList>
    </citation>
    <scope>NUCLEOTIDE SEQUENCE [LARGE SCALE GENOMIC DNA]</scope>
    <source>
        <strain evidence="1 2">JCM 30996</strain>
    </source>
</reference>
<sequence>MPFDEMRAELDRLLHANPLWDGRVGVLQATDAVEGYVRVRMLVSAPNAGALFDLRCDVREGMVAWLQDANPGALPRRRLEHQSGRDVGLRGRAFDQNEDVVPIRTANWPGCATTAVEHPGTRVSVKRVAVGLPLR</sequence>
<name>A0A7I9ZHU9_9MYCO</name>
<evidence type="ECO:0000313" key="2">
    <source>
        <dbReference type="Proteomes" id="UP000465304"/>
    </source>
</evidence>
<organism evidence="1 2">
    <name type="scientific">Mycolicibacterium hippocampi</name>
    <dbReference type="NCBI Taxonomy" id="659824"/>
    <lineage>
        <taxon>Bacteria</taxon>
        <taxon>Bacillati</taxon>
        <taxon>Actinomycetota</taxon>
        <taxon>Actinomycetes</taxon>
        <taxon>Mycobacteriales</taxon>
        <taxon>Mycobacteriaceae</taxon>
        <taxon>Mycolicibacterium</taxon>
    </lineage>
</organism>
<protein>
    <submittedName>
        <fullName evidence="1">Uncharacterized protein</fullName>
    </submittedName>
</protein>
<comment type="caution">
    <text evidence="1">The sequence shown here is derived from an EMBL/GenBank/DDBJ whole genome shotgun (WGS) entry which is preliminary data.</text>
</comment>
<evidence type="ECO:0000313" key="1">
    <source>
        <dbReference type="EMBL" id="GFH00208.1"/>
    </source>
</evidence>
<keyword evidence="2" id="KW-1185">Reference proteome</keyword>
<dbReference type="AlphaFoldDB" id="A0A7I9ZHU9"/>
<proteinExistence type="predicted"/>
<dbReference type="Proteomes" id="UP000465304">
    <property type="component" value="Unassembled WGS sequence"/>
</dbReference>
<accession>A0A7I9ZHU9</accession>
<dbReference type="EMBL" id="BLLB01000002">
    <property type="protein sequence ID" value="GFH00208.1"/>
    <property type="molecule type" value="Genomic_DNA"/>
</dbReference>
<gene>
    <name evidence="1" type="ORF">MHIP_06910</name>
</gene>